<dbReference type="GO" id="GO:0005886">
    <property type="term" value="C:plasma membrane"/>
    <property type="evidence" value="ECO:0007669"/>
    <property type="project" value="UniProtKB-SubCell"/>
</dbReference>
<comment type="subcellular location">
    <subcellularLocation>
        <location evidence="1">Cell membrane</location>
        <topology evidence="1">Multi-pass membrane protein</topology>
    </subcellularLocation>
</comment>
<dbReference type="Gene3D" id="1.20.1560.10">
    <property type="entry name" value="ABC transporter type 1, transmembrane domain"/>
    <property type="match status" value="1"/>
</dbReference>
<evidence type="ECO:0000256" key="10">
    <source>
        <dbReference type="SAM" id="Phobius"/>
    </source>
</evidence>
<organism evidence="13 14">
    <name type="scientific">Candidatus Phycorickettsia trachydisci</name>
    <dbReference type="NCBI Taxonomy" id="2115978"/>
    <lineage>
        <taxon>Bacteria</taxon>
        <taxon>Pseudomonadati</taxon>
        <taxon>Pseudomonadota</taxon>
        <taxon>Alphaproteobacteria</taxon>
        <taxon>Rickettsiales</taxon>
        <taxon>Rickettsiaceae</taxon>
        <taxon>Candidatus Phycorickettsia</taxon>
    </lineage>
</organism>
<proteinExistence type="inferred from homology"/>
<dbReference type="InterPro" id="IPR017871">
    <property type="entry name" value="ABC_transporter-like_CS"/>
</dbReference>
<dbReference type="InterPro" id="IPR039421">
    <property type="entry name" value="Type_1_exporter"/>
</dbReference>
<evidence type="ECO:0000256" key="6">
    <source>
        <dbReference type="ARBA" id="ARBA00022840"/>
    </source>
</evidence>
<dbReference type="Pfam" id="PF00005">
    <property type="entry name" value="ABC_tran"/>
    <property type="match status" value="1"/>
</dbReference>
<keyword evidence="5" id="KW-0547">Nucleotide-binding</keyword>
<keyword evidence="8 10" id="KW-0472">Membrane</keyword>
<dbReference type="Proteomes" id="UP000241762">
    <property type="component" value="Chromosome"/>
</dbReference>
<dbReference type="Pfam" id="PF00664">
    <property type="entry name" value="ABC_membrane"/>
    <property type="match status" value="1"/>
</dbReference>
<evidence type="ECO:0000256" key="7">
    <source>
        <dbReference type="ARBA" id="ARBA00022989"/>
    </source>
</evidence>
<evidence type="ECO:0000259" key="12">
    <source>
        <dbReference type="PROSITE" id="PS50929"/>
    </source>
</evidence>
<dbReference type="PROSITE" id="PS50893">
    <property type="entry name" value="ABC_TRANSPORTER_2"/>
    <property type="match status" value="1"/>
</dbReference>
<evidence type="ECO:0000256" key="2">
    <source>
        <dbReference type="ARBA" id="ARBA00005417"/>
    </source>
</evidence>
<keyword evidence="14" id="KW-1185">Reference proteome</keyword>
<dbReference type="InterPro" id="IPR027417">
    <property type="entry name" value="P-loop_NTPase"/>
</dbReference>
<comment type="similarity">
    <text evidence="2">Belongs to the ABC transporter superfamily.</text>
</comment>
<dbReference type="PROSITE" id="PS50929">
    <property type="entry name" value="ABC_TM1F"/>
    <property type="match status" value="1"/>
</dbReference>
<dbReference type="SUPFAM" id="SSF52540">
    <property type="entry name" value="P-loop containing nucleoside triphosphate hydrolases"/>
    <property type="match status" value="1"/>
</dbReference>
<evidence type="ECO:0000313" key="13">
    <source>
        <dbReference type="EMBL" id="AVP87501.1"/>
    </source>
</evidence>
<dbReference type="PANTHER" id="PTHR43394:SF1">
    <property type="entry name" value="ATP-BINDING CASSETTE SUB-FAMILY B MEMBER 10, MITOCHONDRIAL"/>
    <property type="match status" value="1"/>
</dbReference>
<evidence type="ECO:0000256" key="3">
    <source>
        <dbReference type="ARBA" id="ARBA00022448"/>
    </source>
</evidence>
<evidence type="ECO:0000256" key="1">
    <source>
        <dbReference type="ARBA" id="ARBA00004651"/>
    </source>
</evidence>
<dbReference type="EMBL" id="CP027845">
    <property type="protein sequence ID" value="AVP87501.1"/>
    <property type="molecule type" value="Genomic_DNA"/>
</dbReference>
<dbReference type="OrthoDB" id="5288404at2"/>
<name>A0A2P1P8B3_9RICK</name>
<dbReference type="FunFam" id="3.40.50.300:FF:000287">
    <property type="entry name" value="Multidrug ABC transporter ATP-binding protein"/>
    <property type="match status" value="1"/>
</dbReference>
<evidence type="ECO:0000256" key="4">
    <source>
        <dbReference type="ARBA" id="ARBA00022692"/>
    </source>
</evidence>
<dbReference type="GO" id="GO:0016887">
    <property type="term" value="F:ATP hydrolysis activity"/>
    <property type="evidence" value="ECO:0007669"/>
    <property type="project" value="InterPro"/>
</dbReference>
<dbReference type="GO" id="GO:0015421">
    <property type="term" value="F:ABC-type oligopeptide transporter activity"/>
    <property type="evidence" value="ECO:0007669"/>
    <property type="project" value="TreeGrafter"/>
</dbReference>
<dbReference type="InterPro" id="IPR003439">
    <property type="entry name" value="ABC_transporter-like_ATP-bd"/>
</dbReference>
<comment type="function">
    <text evidence="9">Part of an ABC transporter complex. Transmembrane domains (TMD) form a pore in the inner membrane and the ATP-binding domain (NBD) is responsible for energy generation.</text>
</comment>
<feature type="domain" description="ABC transmembrane type-1" evidence="12">
    <location>
        <begin position="24"/>
        <end position="287"/>
    </location>
</feature>
<dbReference type="Gene3D" id="3.40.50.300">
    <property type="entry name" value="P-loop containing nucleotide triphosphate hydrolases"/>
    <property type="match status" value="1"/>
</dbReference>
<evidence type="ECO:0000259" key="11">
    <source>
        <dbReference type="PROSITE" id="PS50893"/>
    </source>
</evidence>
<dbReference type="KEGG" id="ptc:phytr_5570"/>
<evidence type="ECO:0000256" key="9">
    <source>
        <dbReference type="ARBA" id="ARBA00024725"/>
    </source>
</evidence>
<feature type="transmembrane region" description="Helical" evidence="10">
    <location>
        <begin position="163"/>
        <end position="186"/>
    </location>
</feature>
<feature type="transmembrane region" description="Helical" evidence="10">
    <location>
        <begin position="20"/>
        <end position="43"/>
    </location>
</feature>
<feature type="domain" description="ABC transporter" evidence="11">
    <location>
        <begin position="340"/>
        <end position="573"/>
    </location>
</feature>
<protein>
    <submittedName>
        <fullName evidence="13">Multidrug resistance ABC transporter ATP-binding protein</fullName>
    </submittedName>
</protein>
<dbReference type="PROSITE" id="PS00211">
    <property type="entry name" value="ABC_TRANSPORTER_1"/>
    <property type="match status" value="1"/>
</dbReference>
<reference evidence="13 14" key="1">
    <citation type="submission" date="2018-03" db="EMBL/GenBank/DDBJ databases">
        <title>A gene transfer event suggests a long-term partnership between eustigmatophyte algae and a novel lineage of endosymbiotic bacteria.</title>
        <authorList>
            <person name="Yurchenko T."/>
            <person name="Sevcikova T."/>
            <person name="Pribyl P."/>
            <person name="El Karkouri K."/>
            <person name="Klimes V."/>
            <person name="Amaral R."/>
            <person name="Zbrankova V."/>
            <person name="Kim E."/>
            <person name="Raoult D."/>
            <person name="Santos L.M.A."/>
            <person name="Elias M."/>
        </authorList>
    </citation>
    <scope>NUCLEOTIDE SEQUENCE [LARGE SCALE GENOMIC DNA]</scope>
    <source>
        <strain evidence="13">CCALA 838</strain>
    </source>
</reference>
<keyword evidence="6 13" id="KW-0067">ATP-binding</keyword>
<evidence type="ECO:0000313" key="14">
    <source>
        <dbReference type="Proteomes" id="UP000241762"/>
    </source>
</evidence>
<accession>A0A2P1P8B3</accession>
<feature type="transmembrane region" description="Helical" evidence="10">
    <location>
        <begin position="247"/>
        <end position="267"/>
    </location>
</feature>
<keyword evidence="4 10" id="KW-0812">Transmembrane</keyword>
<dbReference type="InterPro" id="IPR003593">
    <property type="entry name" value="AAA+_ATPase"/>
</dbReference>
<dbReference type="PANTHER" id="PTHR43394">
    <property type="entry name" value="ATP-DEPENDENT PERMEASE MDL1, MITOCHONDRIAL"/>
    <property type="match status" value="1"/>
</dbReference>
<dbReference type="InterPro" id="IPR036640">
    <property type="entry name" value="ABC1_TM_sf"/>
</dbReference>
<dbReference type="InterPro" id="IPR011527">
    <property type="entry name" value="ABC1_TM_dom"/>
</dbReference>
<dbReference type="SUPFAM" id="SSF90123">
    <property type="entry name" value="ABC transporter transmembrane region"/>
    <property type="match status" value="1"/>
</dbReference>
<dbReference type="RefSeq" id="WP_106874361.1">
    <property type="nucleotide sequence ID" value="NZ_CP027845.1"/>
</dbReference>
<evidence type="ECO:0000256" key="5">
    <source>
        <dbReference type="ARBA" id="ARBA00022741"/>
    </source>
</evidence>
<dbReference type="GO" id="GO:0005524">
    <property type="term" value="F:ATP binding"/>
    <property type="evidence" value="ECO:0007669"/>
    <property type="project" value="UniProtKB-KW"/>
</dbReference>
<gene>
    <name evidence="13" type="ORF">phytr_5570</name>
</gene>
<keyword evidence="7 10" id="KW-1133">Transmembrane helix</keyword>
<evidence type="ECO:0000256" key="8">
    <source>
        <dbReference type="ARBA" id="ARBA00023136"/>
    </source>
</evidence>
<keyword evidence="3" id="KW-0813">Transport</keyword>
<sequence>MNKINTPKSFVLFFLKGFEVKYTLLMLMIVIIGIVPSIDSIILKNIINILESHDHKTFSILFKWAIIYAVWNETINVTYRLYDYIYLCLFPQIKGKVIKYFYDYIQKQSHTFFQQQLAGNLSDRILEAARAFEDFLHGASDKVVKKLIGIIGALITTCYINKLFAGIFSIWIIIVYTISFFVSPIIKKFSRNLAASRSEIGGKIIDCIHNILSIRMFNGYDQELLYMEKPVQNFIKSDVELHKSMLIIRYFLGLASTAAVFGVMYYLSKLYTHNQMSIGDFIQVMYLCHTISKEIWELTEEAGDVFENYGAFEQSTKLLASYIVQDVKGAKDLQISKCEIIFEKVSFHYGTSPLFMDQSVVIPGKQKVALIGKSGSGKTSFISLITRMHDVHRGQIFIDGQDISQVTQHSLRDSISFIPQEPTLFQRSIKDNIRYGKPDATDEEIIDAAQKAHIHEAIISMSDGYDTMCSEKGQNLSGGQKQRIIIARAILKNAPILILDEATSSLDPITEKLIRQSLSFLMQDKTVILIAHKLSSVVSMDRILVFKKGKIIQDGKHEELIKQEGLYQKLWTSHTEDLIL</sequence>
<dbReference type="SMART" id="SM00382">
    <property type="entry name" value="AAA"/>
    <property type="match status" value="1"/>
</dbReference>
<dbReference type="AlphaFoldDB" id="A0A2P1P8B3"/>